<proteinExistence type="predicted"/>
<gene>
    <name evidence="2" type="ORF">PVT71_18265</name>
</gene>
<feature type="compositionally biased region" description="Basic and acidic residues" evidence="1">
    <location>
        <begin position="162"/>
        <end position="172"/>
    </location>
</feature>
<sequence length="194" mass="20874">MAVVRDIDPATLAAISGRAFFPVVLVYLDWPDAPVYAHSNLGLISYGGQSWRGVGDFGKIGLPDEAMGLASSDATVGLMGLGDKLNDYLDDDIRGRDAIIYFGAVTERDGNTLVGAPIPIFVGTMDAKKDTLKRESDNITVRGVSISITPGPSQRSAAGVYHSDEDQKRRFPGDTAGRLILQAYREGSTLRWPQ</sequence>
<dbReference type="AlphaFoldDB" id="A0AAU8APW9"/>
<reference evidence="2" key="1">
    <citation type="submission" date="2023-02" db="EMBL/GenBank/DDBJ databases">
        <title>Description and genomic characterization of Salipiger bruguierae sp. nov., isolated from the sediment of mangrove plant Bruguiera sexangula.</title>
        <authorList>
            <person name="Long M."/>
        </authorList>
    </citation>
    <scope>NUCLEOTIDE SEQUENCE</scope>
    <source>
        <strain evidence="2">H15</strain>
    </source>
</reference>
<organism evidence="2">
    <name type="scientific">Alloyangia sp. H15</name>
    <dbReference type="NCBI Taxonomy" id="3029062"/>
    <lineage>
        <taxon>Bacteria</taxon>
        <taxon>Pseudomonadati</taxon>
        <taxon>Pseudomonadota</taxon>
        <taxon>Alphaproteobacteria</taxon>
        <taxon>Rhodobacterales</taxon>
        <taxon>Roseobacteraceae</taxon>
        <taxon>Alloyangia</taxon>
    </lineage>
</organism>
<accession>A0AAU8APW9</accession>
<protein>
    <submittedName>
        <fullName evidence="2">Uncharacterized protein</fullName>
    </submittedName>
</protein>
<dbReference type="EMBL" id="CP123385">
    <property type="protein sequence ID" value="XCC96614.1"/>
    <property type="molecule type" value="Genomic_DNA"/>
</dbReference>
<name>A0AAU8APW9_9RHOB</name>
<evidence type="ECO:0000256" key="1">
    <source>
        <dbReference type="SAM" id="MobiDB-lite"/>
    </source>
</evidence>
<dbReference type="RefSeq" id="WP_353475511.1">
    <property type="nucleotide sequence ID" value="NZ_CP123385.1"/>
</dbReference>
<feature type="region of interest" description="Disordered" evidence="1">
    <location>
        <begin position="151"/>
        <end position="172"/>
    </location>
</feature>
<evidence type="ECO:0000313" key="2">
    <source>
        <dbReference type="EMBL" id="XCC96614.1"/>
    </source>
</evidence>